<proteinExistence type="predicted"/>
<dbReference type="InterPro" id="IPR018958">
    <property type="entry name" value="Knr4/Smi1-like_dom"/>
</dbReference>
<dbReference type="SMART" id="SM00860">
    <property type="entry name" value="SMI1_KNR4"/>
    <property type="match status" value="1"/>
</dbReference>
<dbReference type="SUPFAM" id="SSF160631">
    <property type="entry name" value="SMI1/KNR4-like"/>
    <property type="match status" value="1"/>
</dbReference>
<dbReference type="EMBL" id="FMCS01000003">
    <property type="protein sequence ID" value="SCE93090.1"/>
    <property type="molecule type" value="Genomic_DNA"/>
</dbReference>
<dbReference type="Gene3D" id="3.40.1580.10">
    <property type="entry name" value="SMI1/KNR4-like"/>
    <property type="match status" value="1"/>
</dbReference>
<dbReference type="Proteomes" id="UP000199629">
    <property type="component" value="Unassembled WGS sequence"/>
</dbReference>
<dbReference type="Pfam" id="PF09346">
    <property type="entry name" value="SMI1_KNR4"/>
    <property type="match status" value="1"/>
</dbReference>
<protein>
    <submittedName>
        <fullName evidence="2">SMI1 / KNR4 family (SUKH-1)</fullName>
    </submittedName>
</protein>
<evidence type="ECO:0000259" key="1">
    <source>
        <dbReference type="SMART" id="SM00860"/>
    </source>
</evidence>
<dbReference type="InterPro" id="IPR037883">
    <property type="entry name" value="Knr4/Smi1-like_sf"/>
</dbReference>
<evidence type="ECO:0000313" key="2">
    <source>
        <dbReference type="EMBL" id="SCE93090.1"/>
    </source>
</evidence>
<reference evidence="3" key="1">
    <citation type="submission" date="2016-06" db="EMBL/GenBank/DDBJ databases">
        <authorList>
            <person name="Varghese N."/>
            <person name="Submissions Spin"/>
        </authorList>
    </citation>
    <scope>NUCLEOTIDE SEQUENCE [LARGE SCALE GENOMIC DNA]</scope>
    <source>
        <strain evidence="3">DSM 45246</strain>
    </source>
</reference>
<organism evidence="2 3">
    <name type="scientific">Micromonospora chaiyaphumensis</name>
    <dbReference type="NCBI Taxonomy" id="307119"/>
    <lineage>
        <taxon>Bacteria</taxon>
        <taxon>Bacillati</taxon>
        <taxon>Actinomycetota</taxon>
        <taxon>Actinomycetes</taxon>
        <taxon>Micromonosporales</taxon>
        <taxon>Micromonosporaceae</taxon>
        <taxon>Micromonospora</taxon>
    </lineage>
</organism>
<sequence length="141" mass="16062">MWREKILGWTADATFHTGTSEAAIRACEAALGQALPRDLAELLRESDGVKGEYGLDLVWPVERIKTDNVEFRTDATFAQLYMPFEPLLFFADAGNGDQFAFVMRDRPADVFVWDHETDSRTMVAPSLATYLEWWLDGRIKI</sequence>
<accession>A0A1C4WA82</accession>
<dbReference type="AlphaFoldDB" id="A0A1C4WA82"/>
<name>A0A1C4WA82_9ACTN</name>
<evidence type="ECO:0000313" key="3">
    <source>
        <dbReference type="Proteomes" id="UP000199629"/>
    </source>
</evidence>
<feature type="domain" description="Knr4/Smi1-like" evidence="1">
    <location>
        <begin position="18"/>
        <end position="133"/>
    </location>
</feature>
<keyword evidence="3" id="KW-1185">Reference proteome</keyword>
<gene>
    <name evidence="2" type="ORF">GA0070214_103376</name>
</gene>